<comment type="caution">
    <text evidence="1">The sequence shown here is derived from an EMBL/GenBank/DDBJ whole genome shotgun (WGS) entry which is preliminary data.</text>
</comment>
<proteinExistence type="predicted"/>
<evidence type="ECO:0000313" key="1">
    <source>
        <dbReference type="EMBL" id="GBN34775.1"/>
    </source>
</evidence>
<dbReference type="AlphaFoldDB" id="A0A4Y2N5X7"/>
<protein>
    <submittedName>
        <fullName evidence="1">Uncharacterized protein</fullName>
    </submittedName>
</protein>
<dbReference type="EMBL" id="BGPR01008589">
    <property type="protein sequence ID" value="GBN34775.1"/>
    <property type="molecule type" value="Genomic_DNA"/>
</dbReference>
<gene>
    <name evidence="1" type="ORF">AVEN_92804_1</name>
</gene>
<organism evidence="1 2">
    <name type="scientific">Araneus ventricosus</name>
    <name type="common">Orbweaver spider</name>
    <name type="synonym">Epeira ventricosa</name>
    <dbReference type="NCBI Taxonomy" id="182803"/>
    <lineage>
        <taxon>Eukaryota</taxon>
        <taxon>Metazoa</taxon>
        <taxon>Ecdysozoa</taxon>
        <taxon>Arthropoda</taxon>
        <taxon>Chelicerata</taxon>
        <taxon>Arachnida</taxon>
        <taxon>Araneae</taxon>
        <taxon>Araneomorphae</taxon>
        <taxon>Entelegynae</taxon>
        <taxon>Araneoidea</taxon>
        <taxon>Araneidae</taxon>
        <taxon>Araneus</taxon>
    </lineage>
</organism>
<reference evidence="1 2" key="1">
    <citation type="journal article" date="2019" name="Sci. Rep.">
        <title>Orb-weaving spider Araneus ventricosus genome elucidates the spidroin gene catalogue.</title>
        <authorList>
            <person name="Kono N."/>
            <person name="Nakamura H."/>
            <person name="Ohtoshi R."/>
            <person name="Moran D.A.P."/>
            <person name="Shinohara A."/>
            <person name="Yoshida Y."/>
            <person name="Fujiwara M."/>
            <person name="Mori M."/>
            <person name="Tomita M."/>
            <person name="Arakawa K."/>
        </authorList>
    </citation>
    <scope>NUCLEOTIDE SEQUENCE [LARGE SCALE GENOMIC DNA]</scope>
</reference>
<name>A0A4Y2N5X7_ARAVE</name>
<keyword evidence="2" id="KW-1185">Reference proteome</keyword>
<accession>A0A4Y2N5X7</accession>
<dbReference type="Proteomes" id="UP000499080">
    <property type="component" value="Unassembled WGS sequence"/>
</dbReference>
<sequence>MPQFEAAQGLFGDRPHYRGQLTRMSLRLPLIYRAFIPMKRCTTITDMMCPSLVYAGNHWQNHTIPMKRCTTITDMMCPSLVYAGNHWQDHTIPMKRCTTITDMMCPSLVYAGNLWQN</sequence>
<evidence type="ECO:0000313" key="2">
    <source>
        <dbReference type="Proteomes" id="UP000499080"/>
    </source>
</evidence>